<dbReference type="Proteomes" id="UP000015101">
    <property type="component" value="Unassembled WGS sequence"/>
</dbReference>
<accession>T1FKT1</accession>
<reference evidence="2" key="3">
    <citation type="submission" date="2015-06" db="UniProtKB">
        <authorList>
            <consortium name="EnsemblMetazoa"/>
        </authorList>
    </citation>
    <scope>IDENTIFICATION</scope>
</reference>
<dbReference type="GeneID" id="20209430"/>
<dbReference type="KEGG" id="hro:HELRODRAFT_184229"/>
<evidence type="ECO:0000313" key="3">
    <source>
        <dbReference type="Proteomes" id="UP000015101"/>
    </source>
</evidence>
<sequence length="100" mass="11953">MSALFQGFQFRNRYRKLNCQSRQLSGPKPTHFIFSIRIKMSRRCHICRQFRYQNAGDCTMFHLLNWISPLPAPAFRDNLDPPKYGEQLFVKASQRHLHVR</sequence>
<proteinExistence type="predicted"/>
<dbReference type="EMBL" id="KB096447">
    <property type="protein sequence ID" value="ESO04821.1"/>
    <property type="molecule type" value="Genomic_DNA"/>
</dbReference>
<dbReference type="EnsemblMetazoa" id="HelroT184229">
    <property type="protein sequence ID" value="HelroP184229"/>
    <property type="gene ID" value="HelroG184229"/>
</dbReference>
<keyword evidence="3" id="KW-1185">Reference proteome</keyword>
<gene>
    <name evidence="2" type="primary">20209430</name>
    <name evidence="1" type="ORF">HELRODRAFT_184229</name>
</gene>
<evidence type="ECO:0000313" key="2">
    <source>
        <dbReference type="EnsemblMetazoa" id="HelroP184229"/>
    </source>
</evidence>
<organism evidence="2 3">
    <name type="scientific">Helobdella robusta</name>
    <name type="common">Californian leech</name>
    <dbReference type="NCBI Taxonomy" id="6412"/>
    <lineage>
        <taxon>Eukaryota</taxon>
        <taxon>Metazoa</taxon>
        <taxon>Spiralia</taxon>
        <taxon>Lophotrochozoa</taxon>
        <taxon>Annelida</taxon>
        <taxon>Clitellata</taxon>
        <taxon>Hirudinea</taxon>
        <taxon>Rhynchobdellida</taxon>
        <taxon>Glossiphoniidae</taxon>
        <taxon>Helobdella</taxon>
    </lineage>
</organism>
<dbReference type="AlphaFoldDB" id="T1FKT1"/>
<reference evidence="3" key="1">
    <citation type="submission" date="2012-12" db="EMBL/GenBank/DDBJ databases">
        <authorList>
            <person name="Hellsten U."/>
            <person name="Grimwood J."/>
            <person name="Chapman J.A."/>
            <person name="Shapiro H."/>
            <person name="Aerts A."/>
            <person name="Otillar R.P."/>
            <person name="Terry A.Y."/>
            <person name="Boore J.L."/>
            <person name="Simakov O."/>
            <person name="Marletaz F."/>
            <person name="Cho S.-J."/>
            <person name="Edsinger-Gonzales E."/>
            <person name="Havlak P."/>
            <person name="Kuo D.-H."/>
            <person name="Larsson T."/>
            <person name="Lv J."/>
            <person name="Arendt D."/>
            <person name="Savage R."/>
            <person name="Osoegawa K."/>
            <person name="de Jong P."/>
            <person name="Lindberg D.R."/>
            <person name="Seaver E.C."/>
            <person name="Weisblat D.A."/>
            <person name="Putnam N.H."/>
            <person name="Grigoriev I.V."/>
            <person name="Rokhsar D.S."/>
        </authorList>
    </citation>
    <scope>NUCLEOTIDE SEQUENCE</scope>
</reference>
<evidence type="ECO:0000313" key="1">
    <source>
        <dbReference type="EMBL" id="ESO04821.1"/>
    </source>
</evidence>
<protein>
    <submittedName>
        <fullName evidence="1 2">Uncharacterized protein</fullName>
    </submittedName>
</protein>
<dbReference type="CTD" id="20209430"/>
<name>T1FKT1_HELRO</name>
<dbReference type="EMBL" id="AMQM01009451">
    <property type="status" value="NOT_ANNOTATED_CDS"/>
    <property type="molecule type" value="Genomic_DNA"/>
</dbReference>
<dbReference type="HOGENOM" id="CLU_2309016_0_0_1"/>
<reference evidence="1 3" key="2">
    <citation type="journal article" date="2013" name="Nature">
        <title>Insights into bilaterian evolution from three spiralian genomes.</title>
        <authorList>
            <person name="Simakov O."/>
            <person name="Marletaz F."/>
            <person name="Cho S.J."/>
            <person name="Edsinger-Gonzales E."/>
            <person name="Havlak P."/>
            <person name="Hellsten U."/>
            <person name="Kuo D.H."/>
            <person name="Larsson T."/>
            <person name="Lv J."/>
            <person name="Arendt D."/>
            <person name="Savage R."/>
            <person name="Osoegawa K."/>
            <person name="de Jong P."/>
            <person name="Grimwood J."/>
            <person name="Chapman J.A."/>
            <person name="Shapiro H."/>
            <person name="Aerts A."/>
            <person name="Otillar R.P."/>
            <person name="Terry A.Y."/>
            <person name="Boore J.L."/>
            <person name="Grigoriev I.V."/>
            <person name="Lindberg D.R."/>
            <person name="Seaver E.C."/>
            <person name="Weisblat D.A."/>
            <person name="Putnam N.H."/>
            <person name="Rokhsar D.S."/>
        </authorList>
    </citation>
    <scope>NUCLEOTIDE SEQUENCE</scope>
</reference>
<dbReference type="RefSeq" id="XP_009017083.1">
    <property type="nucleotide sequence ID" value="XM_009018835.1"/>
</dbReference>
<dbReference type="InParanoid" id="T1FKT1"/>